<dbReference type="Gene3D" id="3.10.20.30">
    <property type="match status" value="1"/>
</dbReference>
<dbReference type="InterPro" id="IPR012675">
    <property type="entry name" value="Beta-grasp_dom_sf"/>
</dbReference>
<dbReference type="Pfam" id="PF00111">
    <property type="entry name" value="Fer2"/>
    <property type="match status" value="1"/>
</dbReference>
<evidence type="ECO:0000259" key="11">
    <source>
        <dbReference type="PROSITE" id="PS51384"/>
    </source>
</evidence>
<evidence type="ECO:0000256" key="5">
    <source>
        <dbReference type="ARBA" id="ARBA00022827"/>
    </source>
</evidence>
<keyword evidence="5" id="KW-0274">FAD</keyword>
<keyword evidence="13" id="KW-1185">Reference proteome</keyword>
<dbReference type="InterPro" id="IPR001041">
    <property type="entry name" value="2Fe-2S_ferredoxin-type"/>
</dbReference>
<dbReference type="InterPro" id="IPR017938">
    <property type="entry name" value="Riboflavin_synthase-like_b-brl"/>
</dbReference>
<evidence type="ECO:0000256" key="9">
    <source>
        <dbReference type="SAM" id="MobiDB-lite"/>
    </source>
</evidence>
<dbReference type="InterPro" id="IPR036010">
    <property type="entry name" value="2Fe-2S_ferredoxin-like_sf"/>
</dbReference>
<evidence type="ECO:0000256" key="6">
    <source>
        <dbReference type="ARBA" id="ARBA00023002"/>
    </source>
</evidence>
<dbReference type="GO" id="GO:0046872">
    <property type="term" value="F:metal ion binding"/>
    <property type="evidence" value="ECO:0007669"/>
    <property type="project" value="UniProtKB-KW"/>
</dbReference>
<dbReference type="GO" id="GO:0050660">
    <property type="term" value="F:flavin adenine dinucleotide binding"/>
    <property type="evidence" value="ECO:0007669"/>
    <property type="project" value="TreeGrafter"/>
</dbReference>
<dbReference type="PROSITE" id="PS00197">
    <property type="entry name" value="2FE2S_FER_1"/>
    <property type="match status" value="1"/>
</dbReference>
<keyword evidence="6" id="KW-0560">Oxidoreductase</keyword>
<dbReference type="InterPro" id="IPR001433">
    <property type="entry name" value="OxRdtase_FAD/NAD-bd"/>
</dbReference>
<dbReference type="Pfam" id="PF00970">
    <property type="entry name" value="FAD_binding_6"/>
    <property type="match status" value="1"/>
</dbReference>
<dbReference type="SUPFAM" id="SSF54292">
    <property type="entry name" value="2Fe-2S ferredoxin-like"/>
    <property type="match status" value="1"/>
</dbReference>
<dbReference type="Gene3D" id="3.40.50.80">
    <property type="entry name" value="Nucleotide-binding domain of ferredoxin-NADP reductase (FNR) module"/>
    <property type="match status" value="1"/>
</dbReference>
<evidence type="ECO:0000256" key="4">
    <source>
        <dbReference type="ARBA" id="ARBA00022723"/>
    </source>
</evidence>
<keyword evidence="7" id="KW-0408">Iron</keyword>
<proteinExistence type="predicted"/>
<dbReference type="CDD" id="cd06214">
    <property type="entry name" value="PA_degradation_oxidoreductase_like"/>
    <property type="match status" value="1"/>
</dbReference>
<dbReference type="SUPFAM" id="SSF52343">
    <property type="entry name" value="Ferredoxin reductase-like, C-terminal NADP-linked domain"/>
    <property type="match status" value="1"/>
</dbReference>
<organism evidence="12 13">
    <name type="scientific">Streptosporangium sandarakinum</name>
    <dbReference type="NCBI Taxonomy" id="1260955"/>
    <lineage>
        <taxon>Bacteria</taxon>
        <taxon>Bacillati</taxon>
        <taxon>Actinomycetota</taxon>
        <taxon>Actinomycetes</taxon>
        <taxon>Streptosporangiales</taxon>
        <taxon>Streptosporangiaceae</taxon>
        <taxon>Streptosporangium</taxon>
    </lineage>
</organism>
<dbReference type="RefSeq" id="WP_179818064.1">
    <property type="nucleotide sequence ID" value="NZ_JACCCO010000001.1"/>
</dbReference>
<keyword evidence="3" id="KW-0001">2Fe-2S</keyword>
<dbReference type="CDD" id="cd00207">
    <property type="entry name" value="fer2"/>
    <property type="match status" value="1"/>
</dbReference>
<dbReference type="Gene3D" id="2.40.30.10">
    <property type="entry name" value="Translation factors"/>
    <property type="match status" value="1"/>
</dbReference>
<dbReference type="PANTHER" id="PTHR47354">
    <property type="entry name" value="NADH OXIDOREDUCTASE HCR"/>
    <property type="match status" value="1"/>
</dbReference>
<dbReference type="GO" id="GO:0051537">
    <property type="term" value="F:2 iron, 2 sulfur cluster binding"/>
    <property type="evidence" value="ECO:0007669"/>
    <property type="project" value="UniProtKB-KW"/>
</dbReference>
<keyword evidence="4" id="KW-0479">Metal-binding</keyword>
<feature type="compositionally biased region" description="Pro residues" evidence="9">
    <location>
        <begin position="298"/>
        <end position="310"/>
    </location>
</feature>
<protein>
    <submittedName>
        <fullName evidence="12">Ring-1,2-phenylacetyl-CoA epoxidase subunit PaaE</fullName>
    </submittedName>
</protein>
<evidence type="ECO:0000256" key="1">
    <source>
        <dbReference type="ARBA" id="ARBA00001974"/>
    </source>
</evidence>
<evidence type="ECO:0000313" key="13">
    <source>
        <dbReference type="Proteomes" id="UP000576393"/>
    </source>
</evidence>
<dbReference type="EMBL" id="JACCCO010000001">
    <property type="protein sequence ID" value="NYF38294.1"/>
    <property type="molecule type" value="Genomic_DNA"/>
</dbReference>
<feature type="domain" description="FAD-binding FR-type" evidence="11">
    <location>
        <begin position="44"/>
        <end position="154"/>
    </location>
</feature>
<evidence type="ECO:0000256" key="7">
    <source>
        <dbReference type="ARBA" id="ARBA00023004"/>
    </source>
</evidence>
<evidence type="ECO:0000256" key="2">
    <source>
        <dbReference type="ARBA" id="ARBA00022630"/>
    </source>
</evidence>
<dbReference type="Pfam" id="PF00175">
    <property type="entry name" value="NAD_binding_1"/>
    <property type="match status" value="1"/>
</dbReference>
<feature type="domain" description="2Fe-2S ferredoxin-type" evidence="10">
    <location>
        <begin position="314"/>
        <end position="404"/>
    </location>
</feature>
<dbReference type="InterPro" id="IPR039261">
    <property type="entry name" value="FNR_nucleotide-bd"/>
</dbReference>
<name>A0A852UT66_9ACTN</name>
<reference evidence="12 13" key="1">
    <citation type="submission" date="2020-07" db="EMBL/GenBank/DDBJ databases">
        <title>Sequencing the genomes of 1000 actinobacteria strains.</title>
        <authorList>
            <person name="Klenk H.-P."/>
        </authorList>
    </citation>
    <scope>NUCLEOTIDE SEQUENCE [LARGE SCALE GENOMIC DNA]</scope>
    <source>
        <strain evidence="12 13">DSM 45763</strain>
    </source>
</reference>
<keyword evidence="8" id="KW-0411">Iron-sulfur</keyword>
<evidence type="ECO:0000313" key="12">
    <source>
        <dbReference type="EMBL" id="NYF38294.1"/>
    </source>
</evidence>
<keyword evidence="2" id="KW-0285">Flavoprotein</keyword>
<dbReference type="InterPro" id="IPR006058">
    <property type="entry name" value="2Fe2S_fd_BS"/>
</dbReference>
<dbReference type="InterPro" id="IPR050415">
    <property type="entry name" value="MRET"/>
</dbReference>
<sequence>MTATTTPAAPATAGSGTSAAPGAPTAPGTATSAATAGVPARARLRFHRLTVTAVEPVAADGSAVAVTFGVPAGLRGTFAFVPGQHVTVRAVISGVETRRSYSLCSTPAELERHGTMRIGVRVVPGGRFSSHAAGALAAGDALDVLPPVGAFGTAFDPARRRRYGAVVAGSGITPVLSLAAAALATEPRSTFTVVYGNRTTDSMMFAEELADLKDRHPGRLHLVHSFSREEPRLGLAGGRLDAGRLADVLTRLVAPERVREWFLCGPEGMVRDARRVLAEVAGDGAAVHTELFHTGGPRPSPATPAAPPPAGQGRQVRVLLDGRATTLRVRGDRPILDDALPHRPELPYSCRNGVCATCRARVVDGEVRMTGNWALTEEELAAGYVLTCRSVPVSDRVTVDFDVV</sequence>
<dbReference type="PROSITE" id="PS51085">
    <property type="entry name" value="2FE2S_FER_2"/>
    <property type="match status" value="1"/>
</dbReference>
<dbReference type="InterPro" id="IPR017927">
    <property type="entry name" value="FAD-bd_FR_type"/>
</dbReference>
<dbReference type="InterPro" id="IPR008333">
    <property type="entry name" value="Cbr1-like_FAD-bd_dom"/>
</dbReference>
<feature type="region of interest" description="Disordered" evidence="9">
    <location>
        <begin position="1"/>
        <end position="34"/>
    </location>
</feature>
<dbReference type="SUPFAM" id="SSF63380">
    <property type="entry name" value="Riboflavin synthase domain-like"/>
    <property type="match status" value="1"/>
</dbReference>
<gene>
    <name evidence="12" type="ORF">HDA43_000453</name>
</gene>
<evidence type="ECO:0000256" key="8">
    <source>
        <dbReference type="ARBA" id="ARBA00023014"/>
    </source>
</evidence>
<dbReference type="AlphaFoldDB" id="A0A852UT66"/>
<dbReference type="PANTHER" id="PTHR47354:SF8">
    <property type="entry name" value="1,2-PHENYLACETYL-COA EPOXIDASE, SUBUNIT E"/>
    <property type="match status" value="1"/>
</dbReference>
<feature type="region of interest" description="Disordered" evidence="9">
    <location>
        <begin position="293"/>
        <end position="313"/>
    </location>
</feature>
<evidence type="ECO:0000256" key="3">
    <source>
        <dbReference type="ARBA" id="ARBA00022714"/>
    </source>
</evidence>
<comment type="cofactor">
    <cofactor evidence="1">
        <name>FAD</name>
        <dbReference type="ChEBI" id="CHEBI:57692"/>
    </cofactor>
</comment>
<dbReference type="Proteomes" id="UP000576393">
    <property type="component" value="Unassembled WGS sequence"/>
</dbReference>
<dbReference type="PROSITE" id="PS51384">
    <property type="entry name" value="FAD_FR"/>
    <property type="match status" value="1"/>
</dbReference>
<dbReference type="GO" id="GO:0016491">
    <property type="term" value="F:oxidoreductase activity"/>
    <property type="evidence" value="ECO:0007669"/>
    <property type="project" value="UniProtKB-KW"/>
</dbReference>
<evidence type="ECO:0000259" key="10">
    <source>
        <dbReference type="PROSITE" id="PS51085"/>
    </source>
</evidence>
<accession>A0A852UT66</accession>
<comment type="caution">
    <text evidence="12">The sequence shown here is derived from an EMBL/GenBank/DDBJ whole genome shotgun (WGS) entry which is preliminary data.</text>
</comment>